<sequence>MISISHENDYIQTVVFGEFTLQDYREFEQAVLYQSEFHGPVALLFDLHEMLSYTLDMALEEIKFVREHGQIFQRVAVVSSDQWVTWSAWISRLFTDAEIGMFTESDDAKTWLMEETDLNGATPA</sequence>
<reference evidence="1 3" key="1">
    <citation type="submission" date="2018-06" db="EMBL/GenBank/DDBJ databases">
        <authorList>
            <consortium name="Pathogen Informatics"/>
            <person name="Doyle S."/>
        </authorList>
    </citation>
    <scope>NUCLEOTIDE SEQUENCE [LARGE SCALE GENOMIC DNA]</scope>
    <source>
        <strain evidence="1 3">NCTC11159</strain>
    </source>
</reference>
<protein>
    <submittedName>
        <fullName evidence="1">Protein of uncharacterized function (DUF3478)</fullName>
    </submittedName>
    <submittedName>
        <fullName evidence="2">SpoIIAA-like protein</fullName>
    </submittedName>
</protein>
<keyword evidence="4" id="KW-1185">Reference proteome</keyword>
<dbReference type="Gene3D" id="3.40.50.10600">
    <property type="entry name" value="SpoIIaa-like domains"/>
    <property type="match status" value="1"/>
</dbReference>
<dbReference type="RefSeq" id="WP_115227209.1">
    <property type="nucleotide sequence ID" value="NZ_CAWOLO010000002.1"/>
</dbReference>
<evidence type="ECO:0000313" key="1">
    <source>
        <dbReference type="EMBL" id="STQ90942.1"/>
    </source>
</evidence>
<dbReference type="SUPFAM" id="SSF52091">
    <property type="entry name" value="SpoIIaa-like"/>
    <property type="match status" value="1"/>
</dbReference>
<evidence type="ECO:0000313" key="3">
    <source>
        <dbReference type="Proteomes" id="UP000255108"/>
    </source>
</evidence>
<name>A0A377Q7U5_9NEIS</name>
<reference evidence="2 4" key="2">
    <citation type="submission" date="2019-03" db="EMBL/GenBank/DDBJ databases">
        <title>Genomic Encyclopedia of Type Strains, Phase IV (KMG-IV): sequencing the most valuable type-strain genomes for metagenomic binning, comparative biology and taxonomic classification.</title>
        <authorList>
            <person name="Goeker M."/>
        </authorList>
    </citation>
    <scope>NUCLEOTIDE SEQUENCE [LARGE SCALE GENOMIC DNA]</scope>
    <source>
        <strain evidence="2 4">DSM 3764</strain>
    </source>
</reference>
<dbReference type="InterPro" id="IPR021866">
    <property type="entry name" value="SpoIIAA-like"/>
</dbReference>
<dbReference type="Proteomes" id="UP000295794">
    <property type="component" value="Unassembled WGS sequence"/>
</dbReference>
<proteinExistence type="predicted"/>
<accession>A0A377Q7U5</accession>
<dbReference type="Pfam" id="PF11964">
    <property type="entry name" value="SpoIIAA-like"/>
    <property type="match status" value="1"/>
</dbReference>
<gene>
    <name evidence="2" type="ORF">EV682_102488</name>
    <name evidence="1" type="ORF">NCTC11159_02013</name>
</gene>
<dbReference type="InterPro" id="IPR038396">
    <property type="entry name" value="SpoIIAA-like_sf"/>
</dbReference>
<dbReference type="EMBL" id="UGHR01000001">
    <property type="protein sequence ID" value="STQ90942.1"/>
    <property type="molecule type" value="Genomic_DNA"/>
</dbReference>
<organism evidence="1 3">
    <name type="scientific">Iodobacter fluviatilis</name>
    <dbReference type="NCBI Taxonomy" id="537"/>
    <lineage>
        <taxon>Bacteria</taxon>
        <taxon>Pseudomonadati</taxon>
        <taxon>Pseudomonadota</taxon>
        <taxon>Betaproteobacteria</taxon>
        <taxon>Neisseriales</taxon>
        <taxon>Chitinibacteraceae</taxon>
        <taxon>Iodobacter</taxon>
    </lineage>
</organism>
<dbReference type="InterPro" id="IPR036513">
    <property type="entry name" value="STAS_dom_sf"/>
</dbReference>
<evidence type="ECO:0000313" key="4">
    <source>
        <dbReference type="Proteomes" id="UP000295794"/>
    </source>
</evidence>
<dbReference type="AlphaFoldDB" id="A0A377Q7U5"/>
<evidence type="ECO:0000313" key="2">
    <source>
        <dbReference type="EMBL" id="TCU89572.1"/>
    </source>
</evidence>
<dbReference type="Proteomes" id="UP000255108">
    <property type="component" value="Unassembled WGS sequence"/>
</dbReference>
<dbReference type="OrthoDB" id="8562463at2"/>
<dbReference type="EMBL" id="SMBT01000002">
    <property type="protein sequence ID" value="TCU89572.1"/>
    <property type="molecule type" value="Genomic_DNA"/>
</dbReference>